<protein>
    <submittedName>
        <fullName evidence="3">Ser/thr protein kinase</fullName>
    </submittedName>
</protein>
<dbReference type="AlphaFoldDB" id="M1K8H0"/>
<dbReference type="GO" id="GO:0005524">
    <property type="term" value="F:ATP binding"/>
    <property type="evidence" value="ECO:0007669"/>
    <property type="project" value="InterPro"/>
</dbReference>
<keyword evidence="3" id="KW-0418">Kinase</keyword>
<dbReference type="VEuPathDB" id="MicrosporidiaDB:M970_050610"/>
<dbReference type="VEuPathDB" id="MicrosporidiaDB:ECU05_0630"/>
<accession>M1K8H0</accession>
<dbReference type="Gene3D" id="1.10.510.10">
    <property type="entry name" value="Transferase(Phosphotransferase) domain 1"/>
    <property type="match status" value="1"/>
</dbReference>
<sequence>MSKKDTEEVPMDSLEGKVIDAEKIVARSEQASEQAEAPDGQEKKGGVDGSRYKKLQTILGEGTFKKVYKAIDQEEGKEVAWNEIKISEKGQDSKERGLFANEIALLKSISHPNVLRILDYWFTPDSFIFITELMSGGTLREYIAEIGDLNVKLIKKWGRHILEGLVYLHSQDPPIIHRDIKCENIFVNAALGEVKIGDLGVAKERRMKRYTVVGTPQFMAREMFEGEGYCEKIDVYAFGMCLIEMATGAYPYKECTTAAEVYKAIIQGVPPVALSSIKDVCLRNLIMNCLVSEKDRLRSVDCLKHHFFDSNNTCNGECIPAECMSGVPLTAPANDMEISFLSFKGDVITFQLFFMSMARFIKFDYNLNTDTVEDVTSEMLEEEVVSEDQRDTLLQLLSRGIEKAKERITEMKGGDAEEALRKLSIDAEKEKSGADGLRNDFNKITDRDLSMEDTESLLEIDVKSGNDGMDISCATPHSGECEGFRTGGEPSSLLINSSELLCNGEGTAEEQKRIASGRFFDGTKCPNSKYNNDISIEEFVGDVSVATKRSSETATNWIKAFKSNDIDTVFELRILVDEDWDKLGLTVFSSRAMKNMLYGIDKTPLKERQLPTNTSIKDYSGAVEIREFLQEIGSLVGKEKCVSIWESKLLAQDVRTVSELRSLHQDDWDRLGLSVYSCRVIKNVIYKKGKVVFC</sequence>
<keyword evidence="3" id="KW-0808">Transferase</keyword>
<dbReference type="EMBL" id="KC513607">
    <property type="protein sequence ID" value="AGE95360.1"/>
    <property type="molecule type" value="Genomic_DNA"/>
</dbReference>
<evidence type="ECO:0000313" key="3">
    <source>
        <dbReference type="EMBL" id="AGE95360.1"/>
    </source>
</evidence>
<proteinExistence type="predicted"/>
<feature type="region of interest" description="Disordered" evidence="1">
    <location>
        <begin position="26"/>
        <end position="49"/>
    </location>
</feature>
<dbReference type="InterPro" id="IPR011009">
    <property type="entry name" value="Kinase-like_dom_sf"/>
</dbReference>
<dbReference type="PANTHER" id="PTHR13902">
    <property type="entry name" value="SERINE/THREONINE-PROTEIN KINASE WNK WITH NO LYSINE -RELATED"/>
    <property type="match status" value="1"/>
</dbReference>
<evidence type="ECO:0000259" key="2">
    <source>
        <dbReference type="PROSITE" id="PS50011"/>
    </source>
</evidence>
<reference evidence="3" key="1">
    <citation type="journal article" date="2013" name="Eukaryot. Cell">
        <title>Extremely Reduced Levels of Heterozygosity in the Vertebrate Pathogen Encephalitozoon cuniculi.</title>
        <authorList>
            <person name="Selman M."/>
            <person name="Sak B."/>
            <person name="Kvac M."/>
            <person name="Farinelli L."/>
            <person name="Weiss L.M."/>
            <person name="Corradi N."/>
        </authorList>
    </citation>
    <scope>NUCLEOTIDE SEQUENCE</scope>
</reference>
<evidence type="ECO:0000256" key="1">
    <source>
        <dbReference type="SAM" id="MobiDB-lite"/>
    </source>
</evidence>
<feature type="compositionally biased region" description="Low complexity" evidence="1">
    <location>
        <begin position="28"/>
        <end position="37"/>
    </location>
</feature>
<dbReference type="PROSITE" id="PS00108">
    <property type="entry name" value="PROTEIN_KINASE_ST"/>
    <property type="match status" value="1"/>
</dbReference>
<dbReference type="VEuPathDB" id="MicrosporidiaDB:AEWR_050610"/>
<organism evidence="3">
    <name type="scientific">Encephalitozoon cuniculi</name>
    <name type="common">Microsporidian parasite</name>
    <dbReference type="NCBI Taxonomy" id="6035"/>
    <lineage>
        <taxon>Eukaryota</taxon>
        <taxon>Fungi</taxon>
        <taxon>Fungi incertae sedis</taxon>
        <taxon>Microsporidia</taxon>
        <taxon>Unikaryonidae</taxon>
        <taxon>Encephalitozoon</taxon>
    </lineage>
</organism>
<dbReference type="SMART" id="SM00220">
    <property type="entry name" value="S_TKc"/>
    <property type="match status" value="1"/>
</dbReference>
<dbReference type="VEuPathDB" id="MicrosporidiaDB:AEWQ_050610"/>
<dbReference type="InterPro" id="IPR050588">
    <property type="entry name" value="WNK_Ser-Thr_kinase"/>
</dbReference>
<dbReference type="Pfam" id="PF00069">
    <property type="entry name" value="Pkinase"/>
    <property type="match status" value="1"/>
</dbReference>
<dbReference type="InterPro" id="IPR000719">
    <property type="entry name" value="Prot_kinase_dom"/>
</dbReference>
<dbReference type="SUPFAM" id="SSF56112">
    <property type="entry name" value="Protein kinase-like (PK-like)"/>
    <property type="match status" value="1"/>
</dbReference>
<dbReference type="GO" id="GO:0004672">
    <property type="term" value="F:protein kinase activity"/>
    <property type="evidence" value="ECO:0007669"/>
    <property type="project" value="InterPro"/>
</dbReference>
<dbReference type="PROSITE" id="PS50011">
    <property type="entry name" value="PROTEIN_KINASE_DOM"/>
    <property type="match status" value="1"/>
</dbReference>
<dbReference type="CDD" id="cd13983">
    <property type="entry name" value="STKc_WNK"/>
    <property type="match status" value="1"/>
</dbReference>
<feature type="domain" description="Protein kinase" evidence="2">
    <location>
        <begin position="53"/>
        <end position="308"/>
    </location>
</feature>
<dbReference type="Gene3D" id="3.10.20.90">
    <property type="entry name" value="Phosphatidylinositol 3-kinase Catalytic Subunit, Chain A, domain 1"/>
    <property type="match status" value="1"/>
</dbReference>
<gene>
    <name evidence="3" type="ORF">ECU05_0630</name>
</gene>
<dbReference type="InterPro" id="IPR008271">
    <property type="entry name" value="Ser/Thr_kinase_AS"/>
</dbReference>
<dbReference type="VEuPathDB" id="MicrosporidiaDB:AEWD_050610"/>
<name>M1K8H0_ENCCN</name>
<dbReference type="Gene3D" id="3.30.200.20">
    <property type="entry name" value="Phosphorylase Kinase, domain 1"/>
    <property type="match status" value="1"/>
</dbReference>